<evidence type="ECO:0000313" key="11">
    <source>
        <dbReference type="EMBL" id="HHL42042.1"/>
    </source>
</evidence>
<dbReference type="Pfam" id="PF00639">
    <property type="entry name" value="Rotamase"/>
    <property type="match status" value="1"/>
</dbReference>
<evidence type="ECO:0000256" key="1">
    <source>
        <dbReference type="ARBA" id="ARBA00018370"/>
    </source>
</evidence>
<proteinExistence type="predicted"/>
<keyword evidence="5" id="KW-0143">Chaperone</keyword>
<dbReference type="Gene3D" id="1.10.4030.10">
    <property type="entry name" value="Porin chaperone SurA, peptide-binding domain"/>
    <property type="match status" value="1"/>
</dbReference>
<evidence type="ECO:0000256" key="4">
    <source>
        <dbReference type="ARBA" id="ARBA00023110"/>
    </source>
</evidence>
<keyword evidence="6 9" id="KW-0413">Isomerase</keyword>
<dbReference type="Gene3D" id="3.10.50.40">
    <property type="match status" value="1"/>
</dbReference>
<dbReference type="EMBL" id="DRMJ01000019">
    <property type="protein sequence ID" value="HHL42042.1"/>
    <property type="molecule type" value="Genomic_DNA"/>
</dbReference>
<dbReference type="Proteomes" id="UP000885830">
    <property type="component" value="Unassembled WGS sequence"/>
</dbReference>
<keyword evidence="4 9" id="KW-0697">Rotamase</keyword>
<dbReference type="SUPFAM" id="SSF109998">
    <property type="entry name" value="Triger factor/SurA peptide-binding domain-like"/>
    <property type="match status" value="1"/>
</dbReference>
<dbReference type="InterPro" id="IPR015391">
    <property type="entry name" value="SurA_N"/>
</dbReference>
<dbReference type="InterPro" id="IPR046357">
    <property type="entry name" value="PPIase_dom_sf"/>
</dbReference>
<keyword evidence="2" id="KW-0732">Signal</keyword>
<dbReference type="Pfam" id="PF09312">
    <property type="entry name" value="SurA_N"/>
    <property type="match status" value="1"/>
</dbReference>
<dbReference type="PROSITE" id="PS50198">
    <property type="entry name" value="PPIC_PPIASE_2"/>
    <property type="match status" value="1"/>
</dbReference>
<dbReference type="InterPro" id="IPR027304">
    <property type="entry name" value="Trigger_fact/SurA_dom_sf"/>
</dbReference>
<sequence length="448" mass="49659">MVKAFAFLMNTMIAKPVKMHMLGKNFTRKPRMKRFLSKFAFVSALILACAPMAVNASAQQSHGIAAVVNDDVITTWDLKQRALFMMRTQGIEPTEEAQKQILQQAMRNLVDEKLELQEAKKYNQTISEQSIDNGVATIINRNGISVEEFAKRLAKQGVSINTLRDQVKAEIAWQRIISGLYGSRIRISDAQIDETLNRLTAAANKPSYRVSEIYIEASPEIGGMDGAMQGALAMIEQIKKGAPFPVLARQFSSATTAANGGEVGWVHEGELREELDNVIKKMKKGDISTPIVVPGGVYVIALIDKKVSESETFYTLKQVNYSYDDDTQLPQARIAMQKAQSAAKTCDTLEKDVKDIDGIKAAEMGEIKASDLNDQILDMLAKTDVGKVSEPITIPGKLVAIMVCKRDVRGSNIPSRDEVENRLMSQQEAQASKRHLRNLRRKATIVTR</sequence>
<evidence type="ECO:0000256" key="6">
    <source>
        <dbReference type="ARBA" id="ARBA00023235"/>
    </source>
</evidence>
<dbReference type="PANTHER" id="PTHR47637">
    <property type="entry name" value="CHAPERONE SURA"/>
    <property type="match status" value="1"/>
</dbReference>
<feature type="domain" description="PpiC" evidence="10">
    <location>
        <begin position="205"/>
        <end position="304"/>
    </location>
</feature>
<dbReference type="AlphaFoldDB" id="A0A7C5QV18"/>
<accession>A0A7C5QV18</accession>
<dbReference type="InterPro" id="IPR050280">
    <property type="entry name" value="OMP_Chaperone_SurA"/>
</dbReference>
<dbReference type="GO" id="GO:0003755">
    <property type="term" value="F:peptidyl-prolyl cis-trans isomerase activity"/>
    <property type="evidence" value="ECO:0007669"/>
    <property type="project" value="UniProtKB-KW"/>
</dbReference>
<organism evidence="11">
    <name type="scientific">Hellea balneolensis</name>
    <dbReference type="NCBI Taxonomy" id="287478"/>
    <lineage>
        <taxon>Bacteria</taxon>
        <taxon>Pseudomonadati</taxon>
        <taxon>Pseudomonadota</taxon>
        <taxon>Alphaproteobacteria</taxon>
        <taxon>Maricaulales</taxon>
        <taxon>Robiginitomaculaceae</taxon>
        <taxon>Hellea</taxon>
    </lineage>
</organism>
<name>A0A7C5QV18_9PROT</name>
<evidence type="ECO:0000256" key="9">
    <source>
        <dbReference type="PROSITE-ProRule" id="PRU00278"/>
    </source>
</evidence>
<evidence type="ECO:0000259" key="10">
    <source>
        <dbReference type="PROSITE" id="PS50198"/>
    </source>
</evidence>
<dbReference type="InterPro" id="IPR000297">
    <property type="entry name" value="PPIase_PpiC"/>
</dbReference>
<evidence type="ECO:0000256" key="8">
    <source>
        <dbReference type="ARBA" id="ARBA00031484"/>
    </source>
</evidence>
<gene>
    <name evidence="11" type="ORF">ENJ42_00355</name>
</gene>
<comment type="caution">
    <text evidence="11">The sequence shown here is derived from an EMBL/GenBank/DDBJ whole genome shotgun (WGS) entry which is preliminary data.</text>
</comment>
<reference evidence="11" key="1">
    <citation type="journal article" date="2020" name="mSystems">
        <title>Genome- and Community-Level Interaction Insights into Carbon Utilization and Element Cycling Functions of Hydrothermarchaeota in Hydrothermal Sediment.</title>
        <authorList>
            <person name="Zhou Z."/>
            <person name="Liu Y."/>
            <person name="Xu W."/>
            <person name="Pan J."/>
            <person name="Luo Z.H."/>
            <person name="Li M."/>
        </authorList>
    </citation>
    <scope>NUCLEOTIDE SEQUENCE [LARGE SCALE GENOMIC DNA]</scope>
    <source>
        <strain evidence="11">HyVt-485</strain>
    </source>
</reference>
<keyword evidence="3" id="KW-0574">Periplasm</keyword>
<evidence type="ECO:0000256" key="2">
    <source>
        <dbReference type="ARBA" id="ARBA00022729"/>
    </source>
</evidence>
<evidence type="ECO:0000256" key="7">
    <source>
        <dbReference type="ARBA" id="ARBA00030642"/>
    </source>
</evidence>
<dbReference type="SUPFAM" id="SSF54534">
    <property type="entry name" value="FKBP-like"/>
    <property type="match status" value="1"/>
</dbReference>
<dbReference type="PANTHER" id="PTHR47637:SF1">
    <property type="entry name" value="CHAPERONE SURA"/>
    <property type="match status" value="1"/>
</dbReference>
<evidence type="ECO:0000256" key="3">
    <source>
        <dbReference type="ARBA" id="ARBA00022764"/>
    </source>
</evidence>
<protein>
    <recommendedName>
        <fullName evidence="1">Parvulin-like PPIase</fullName>
    </recommendedName>
    <alternativeName>
        <fullName evidence="7">Peptidyl-prolyl cis-trans isomerase plp</fullName>
    </alternativeName>
    <alternativeName>
        <fullName evidence="8">Rotamase plp</fullName>
    </alternativeName>
</protein>
<evidence type="ECO:0000256" key="5">
    <source>
        <dbReference type="ARBA" id="ARBA00023186"/>
    </source>
</evidence>